<accession>A0ABT0BNY1</accession>
<keyword evidence="1" id="KW-1133">Transmembrane helix</keyword>
<sequence length="169" mass="18118">MAIDAKTSSGSPSSGSCETARASGQFGLAPLTGVFYEPPEAVALELALLLPLMTPVLFFAPQAFLLLFLLPPDVHERKGSEHGRDDVASKRLDPAFASILPFAWQTAGQPGFHFEDQIVGFDELKAVVLVSSKPPALLVRCQRTLHLPESGTQLKHDPLAPAFNRISSA</sequence>
<name>A0ABT0BNY1_9SPHN</name>
<dbReference type="PROSITE" id="PS51257">
    <property type="entry name" value="PROKAR_LIPOPROTEIN"/>
    <property type="match status" value="1"/>
</dbReference>
<keyword evidence="1" id="KW-0812">Transmembrane</keyword>
<dbReference type="Proteomes" id="UP001202281">
    <property type="component" value="Unassembled WGS sequence"/>
</dbReference>
<evidence type="ECO:0000313" key="2">
    <source>
        <dbReference type="EMBL" id="MCJ2186660.1"/>
    </source>
</evidence>
<evidence type="ECO:0000313" key="3">
    <source>
        <dbReference type="Proteomes" id="UP001202281"/>
    </source>
</evidence>
<feature type="transmembrane region" description="Helical" evidence="1">
    <location>
        <begin position="46"/>
        <end position="70"/>
    </location>
</feature>
<dbReference type="EMBL" id="JALHLG010000007">
    <property type="protein sequence ID" value="MCJ2186660.1"/>
    <property type="molecule type" value="Genomic_DNA"/>
</dbReference>
<gene>
    <name evidence="2" type="ORF">MTR66_07525</name>
</gene>
<evidence type="ECO:0000256" key="1">
    <source>
        <dbReference type="SAM" id="Phobius"/>
    </source>
</evidence>
<proteinExistence type="predicted"/>
<organism evidence="2 3">
    <name type="scientific">Novosphingobium beihaiensis</name>
    <dbReference type="NCBI Taxonomy" id="2930389"/>
    <lineage>
        <taxon>Bacteria</taxon>
        <taxon>Pseudomonadati</taxon>
        <taxon>Pseudomonadota</taxon>
        <taxon>Alphaproteobacteria</taxon>
        <taxon>Sphingomonadales</taxon>
        <taxon>Sphingomonadaceae</taxon>
        <taxon>Novosphingobium</taxon>
    </lineage>
</organism>
<comment type="caution">
    <text evidence="2">The sequence shown here is derived from an EMBL/GenBank/DDBJ whole genome shotgun (WGS) entry which is preliminary data.</text>
</comment>
<keyword evidence="1" id="KW-0472">Membrane</keyword>
<keyword evidence="3" id="KW-1185">Reference proteome</keyword>
<protein>
    <submittedName>
        <fullName evidence="2">Uncharacterized protein</fullName>
    </submittedName>
</protein>
<reference evidence="2 3" key="1">
    <citation type="submission" date="2022-04" db="EMBL/GenBank/DDBJ databases">
        <title>Identification of a novel bacterium isolated from mangrove sediments.</title>
        <authorList>
            <person name="Pan X."/>
        </authorList>
    </citation>
    <scope>NUCLEOTIDE SEQUENCE [LARGE SCALE GENOMIC DNA]</scope>
    <source>
        <strain evidence="2 3">B2638</strain>
    </source>
</reference>
<dbReference type="RefSeq" id="WP_243919333.1">
    <property type="nucleotide sequence ID" value="NZ_JALHLG010000007.1"/>
</dbReference>